<keyword evidence="3" id="KW-0863">Zinc-finger</keyword>
<feature type="compositionally biased region" description="Low complexity" evidence="6">
    <location>
        <begin position="7"/>
        <end position="23"/>
    </location>
</feature>
<gene>
    <name evidence="7" type="ORF">Rhopal_007347-T1</name>
</gene>
<evidence type="ECO:0000256" key="6">
    <source>
        <dbReference type="SAM" id="MobiDB-lite"/>
    </source>
</evidence>
<keyword evidence="5" id="KW-0539">Nucleus</keyword>
<protein>
    <recommendedName>
        <fullName evidence="9">HAT C-terminal dimerisation domain-containing protein</fullName>
    </recommendedName>
</protein>
<dbReference type="GO" id="GO:0008270">
    <property type="term" value="F:zinc ion binding"/>
    <property type="evidence" value="ECO:0007669"/>
    <property type="project" value="UniProtKB-KW"/>
</dbReference>
<evidence type="ECO:0000256" key="3">
    <source>
        <dbReference type="ARBA" id="ARBA00022771"/>
    </source>
</evidence>
<comment type="caution">
    <text evidence="7">The sequence shown here is derived from an EMBL/GenBank/DDBJ whole genome shotgun (WGS) entry which is preliminary data.</text>
</comment>
<proteinExistence type="predicted"/>
<evidence type="ECO:0000256" key="1">
    <source>
        <dbReference type="ARBA" id="ARBA00004123"/>
    </source>
</evidence>
<sequence length="810" mass="91106">MKKRARSATATPSASEAGTPTPAKRVKAKDHNRILEVDDEKNLESLLKSTEKSTRPEVYASYHPPTLTDPPLYSKHKARLVEYACRTCSHIKRIPINECRSQQLSNHRCKSREPGQEVLTNYSFHADEVHPKNVTQYFALWCAVDARVYSIVEDRYLKYLLSRTARMHLPDRTTVSRAVRDLYLFAVEPVKAMLKKAPGLMHVALDAWQTPNGYDVLGIVVFFRDEDKGKMTRKTLALDYVPMPNGHSAKSMEKLLWDVLDKFDIVDRILTMTSDNAANMRKLMQESSGYGIWRGEEGWAILYYFTSAPTGAGGAGQSDEWELDETEQWAALDLDDDEDGEEIPRDDPPEDEVTADAVSLHTRIREKQAEREAARQAAAAAADEAERAAFERAASEVDGFEPRAESVDDPMTRSGCRNVLKKATHLAKKLRYGPSHRETFAALCVHSGNENTPHSIPRPVKTRWNSMYLTLERIDTHAAEVKDLQKNKKLQFKPADRLSKADFTLIRLLVKALKVRFFLSPQPPPPQSPDCFGRKQPFYDLTMQFSAAGSPFIEEVIPAIDTLTTELERYLSDSTIPAALHNALLRGHEKLLLHPSYGTPYMLANGWPQDWVDTAIAKAQEWYDTTYRDEQERAVWGDRIKRTAAEQQRHNGKIGKTAFERMLEKTSGADIDFDHLLEDWAATERTRRGTNGKPLNAFDFFASERACGREHHGLTEMGLDLFSAVAASIDVERGFSFGGHFMSSKRHRLAPKSVCAGMALRSYANAGLVDSGLLNEGRRLAREARKAEARSAAEALVLESGSEESDSDEE</sequence>
<name>A0AAV5GVG6_9BASI</name>
<evidence type="ECO:0000256" key="2">
    <source>
        <dbReference type="ARBA" id="ARBA00022723"/>
    </source>
</evidence>
<organism evidence="7 8">
    <name type="scientific">Rhodotorula paludigena</name>
    <dbReference type="NCBI Taxonomy" id="86838"/>
    <lineage>
        <taxon>Eukaryota</taxon>
        <taxon>Fungi</taxon>
        <taxon>Dikarya</taxon>
        <taxon>Basidiomycota</taxon>
        <taxon>Pucciniomycotina</taxon>
        <taxon>Microbotryomycetes</taxon>
        <taxon>Sporidiobolales</taxon>
        <taxon>Sporidiobolaceae</taxon>
        <taxon>Rhodotorula</taxon>
    </lineage>
</organism>
<dbReference type="PANTHER" id="PTHR46481">
    <property type="entry name" value="ZINC FINGER BED DOMAIN-CONTAINING PROTEIN 4"/>
    <property type="match status" value="1"/>
</dbReference>
<comment type="subcellular location">
    <subcellularLocation>
        <location evidence="1">Nucleus</location>
    </subcellularLocation>
</comment>
<dbReference type="InterPro" id="IPR052035">
    <property type="entry name" value="ZnF_BED_domain_contain"/>
</dbReference>
<dbReference type="AlphaFoldDB" id="A0AAV5GVG6"/>
<evidence type="ECO:0000313" key="8">
    <source>
        <dbReference type="Proteomes" id="UP001342314"/>
    </source>
</evidence>
<evidence type="ECO:0000313" key="7">
    <source>
        <dbReference type="EMBL" id="GJN94273.1"/>
    </source>
</evidence>
<keyword evidence="8" id="KW-1185">Reference proteome</keyword>
<keyword evidence="4" id="KW-0862">Zinc</keyword>
<accession>A0AAV5GVG6</accession>
<dbReference type="EMBL" id="BQKY01000016">
    <property type="protein sequence ID" value="GJN94273.1"/>
    <property type="molecule type" value="Genomic_DNA"/>
</dbReference>
<reference evidence="7 8" key="1">
    <citation type="submission" date="2021-12" db="EMBL/GenBank/DDBJ databases">
        <title>High titer production of polyol ester of fatty acids by Rhodotorula paludigena BS15 towards product separation-free biomass refinery.</title>
        <authorList>
            <person name="Mano J."/>
            <person name="Ono H."/>
            <person name="Tanaka T."/>
            <person name="Naito K."/>
            <person name="Sushida H."/>
            <person name="Ike M."/>
            <person name="Tokuyasu K."/>
            <person name="Kitaoka M."/>
        </authorList>
    </citation>
    <scope>NUCLEOTIDE SEQUENCE [LARGE SCALE GENOMIC DNA]</scope>
    <source>
        <strain evidence="7 8">BS15</strain>
    </source>
</reference>
<dbReference type="Proteomes" id="UP001342314">
    <property type="component" value="Unassembled WGS sequence"/>
</dbReference>
<dbReference type="GO" id="GO:0005634">
    <property type="term" value="C:nucleus"/>
    <property type="evidence" value="ECO:0007669"/>
    <property type="project" value="UniProtKB-SubCell"/>
</dbReference>
<evidence type="ECO:0008006" key="9">
    <source>
        <dbReference type="Google" id="ProtNLM"/>
    </source>
</evidence>
<keyword evidence="2" id="KW-0479">Metal-binding</keyword>
<dbReference type="InterPro" id="IPR012337">
    <property type="entry name" value="RNaseH-like_sf"/>
</dbReference>
<feature type="region of interest" description="Disordered" evidence="6">
    <location>
        <begin position="1"/>
        <end position="33"/>
    </location>
</feature>
<feature type="region of interest" description="Disordered" evidence="6">
    <location>
        <begin position="333"/>
        <end position="353"/>
    </location>
</feature>
<evidence type="ECO:0000256" key="5">
    <source>
        <dbReference type="ARBA" id="ARBA00023242"/>
    </source>
</evidence>
<dbReference type="PANTHER" id="PTHR46481:SF10">
    <property type="entry name" value="ZINC FINGER BED DOMAIN-CONTAINING PROTEIN 39"/>
    <property type="match status" value="1"/>
</dbReference>
<evidence type="ECO:0000256" key="4">
    <source>
        <dbReference type="ARBA" id="ARBA00022833"/>
    </source>
</evidence>
<dbReference type="SUPFAM" id="SSF53098">
    <property type="entry name" value="Ribonuclease H-like"/>
    <property type="match status" value="1"/>
</dbReference>